<dbReference type="PANTHER" id="PTHR45138:SF9">
    <property type="entry name" value="DIGUANYLATE CYCLASE DGCM-RELATED"/>
    <property type="match status" value="1"/>
</dbReference>
<evidence type="ECO:0000256" key="1">
    <source>
        <dbReference type="ARBA" id="ARBA00012528"/>
    </source>
</evidence>
<dbReference type="CDD" id="cd01949">
    <property type="entry name" value="GGDEF"/>
    <property type="match status" value="1"/>
</dbReference>
<dbReference type="InterPro" id="IPR043128">
    <property type="entry name" value="Rev_trsase/Diguanyl_cyclase"/>
</dbReference>
<dbReference type="SMART" id="SM00267">
    <property type="entry name" value="GGDEF"/>
    <property type="match status" value="1"/>
</dbReference>
<dbReference type="Gene3D" id="3.30.70.270">
    <property type="match status" value="1"/>
</dbReference>
<dbReference type="Pfam" id="PF00990">
    <property type="entry name" value="GGDEF"/>
    <property type="match status" value="1"/>
</dbReference>
<dbReference type="RefSeq" id="WP_285231586.1">
    <property type="nucleotide sequence ID" value="NZ_CP116346.1"/>
</dbReference>
<comment type="catalytic activity">
    <reaction evidence="2">
        <text>2 GTP = 3',3'-c-di-GMP + 2 diphosphate</text>
        <dbReference type="Rhea" id="RHEA:24898"/>
        <dbReference type="ChEBI" id="CHEBI:33019"/>
        <dbReference type="ChEBI" id="CHEBI:37565"/>
        <dbReference type="ChEBI" id="CHEBI:58805"/>
        <dbReference type="EC" id="2.7.7.65"/>
    </reaction>
</comment>
<dbReference type="NCBIfam" id="TIGR00254">
    <property type="entry name" value="GGDEF"/>
    <property type="match status" value="1"/>
</dbReference>
<dbReference type="PROSITE" id="PS50887">
    <property type="entry name" value="GGDEF"/>
    <property type="match status" value="1"/>
</dbReference>
<sequence>MPSTLALDEVLTTLPDRKAMLEQLEQAATQARSSGKVLSLLTLDLDHFKAYQDSQGADAAQAVLLKLADTLSGAIPAGAQLSHLGGDEFVVLLPGHDVLAASAVAEQLRAAVEAAFAGTEGPARLTITLGVAASPAGKDWSARSLLSLADARMTFAKKRLLPHHNLVWAGTLPSDWYTRLDVQAGVWPSV</sequence>
<dbReference type="GO" id="GO:0052621">
    <property type="term" value="F:diguanylate cyclase activity"/>
    <property type="evidence" value="ECO:0007669"/>
    <property type="project" value="UniProtKB-EC"/>
</dbReference>
<accession>A0AA95NB83</accession>
<evidence type="ECO:0000259" key="3">
    <source>
        <dbReference type="PROSITE" id="PS50887"/>
    </source>
</evidence>
<feature type="domain" description="GGDEF" evidence="3">
    <location>
        <begin position="36"/>
        <end position="171"/>
    </location>
</feature>
<dbReference type="AlphaFoldDB" id="A0AA95NB83"/>
<dbReference type="InterPro" id="IPR050469">
    <property type="entry name" value="Diguanylate_Cyclase"/>
</dbReference>
<evidence type="ECO:0000313" key="5">
    <source>
        <dbReference type="Proteomes" id="UP001177769"/>
    </source>
</evidence>
<protein>
    <recommendedName>
        <fullName evidence="1">diguanylate cyclase</fullName>
        <ecNumber evidence="1">2.7.7.65</ecNumber>
    </recommendedName>
</protein>
<dbReference type="EMBL" id="CP116346">
    <property type="protein sequence ID" value="WIT10513.1"/>
    <property type="molecule type" value="Genomic_DNA"/>
</dbReference>
<keyword evidence="5" id="KW-1185">Reference proteome</keyword>
<dbReference type="KEGG" id="pais:PFX98_16545"/>
<dbReference type="InterPro" id="IPR000160">
    <property type="entry name" value="GGDEF_dom"/>
</dbReference>
<reference evidence="4" key="1">
    <citation type="submission" date="2023-01" db="EMBL/GenBank/DDBJ databases">
        <title>Whole genome sequence of Paucibacter sp. S2-9 isolated from pond sediment.</title>
        <authorList>
            <person name="Jung J.Y."/>
        </authorList>
    </citation>
    <scope>NUCLEOTIDE SEQUENCE</scope>
    <source>
        <strain evidence="4">S2-9</strain>
    </source>
</reference>
<dbReference type="EC" id="2.7.7.65" evidence="1"/>
<gene>
    <name evidence="4" type="ORF">PFX98_16545</name>
</gene>
<dbReference type="Proteomes" id="UP001177769">
    <property type="component" value="Chromosome"/>
</dbReference>
<organism evidence="4 5">
    <name type="scientific">Paucibacter sediminis</name>
    <dbReference type="NCBI Taxonomy" id="3019553"/>
    <lineage>
        <taxon>Bacteria</taxon>
        <taxon>Pseudomonadati</taxon>
        <taxon>Pseudomonadota</taxon>
        <taxon>Betaproteobacteria</taxon>
        <taxon>Burkholderiales</taxon>
        <taxon>Sphaerotilaceae</taxon>
        <taxon>Roseateles</taxon>
    </lineage>
</organism>
<dbReference type="InterPro" id="IPR029787">
    <property type="entry name" value="Nucleotide_cyclase"/>
</dbReference>
<evidence type="ECO:0000256" key="2">
    <source>
        <dbReference type="ARBA" id="ARBA00034247"/>
    </source>
</evidence>
<evidence type="ECO:0000313" key="4">
    <source>
        <dbReference type="EMBL" id="WIT10513.1"/>
    </source>
</evidence>
<name>A0AA95NB83_9BURK</name>
<proteinExistence type="predicted"/>
<dbReference type="PANTHER" id="PTHR45138">
    <property type="entry name" value="REGULATORY COMPONENTS OF SENSORY TRANSDUCTION SYSTEM"/>
    <property type="match status" value="1"/>
</dbReference>
<dbReference type="SUPFAM" id="SSF55073">
    <property type="entry name" value="Nucleotide cyclase"/>
    <property type="match status" value="1"/>
</dbReference>